<protein>
    <submittedName>
        <fullName evidence="13">ST8SIA5 protein</fullName>
    </submittedName>
</protein>
<evidence type="ECO:0000256" key="9">
    <source>
        <dbReference type="ARBA" id="ARBA00023136"/>
    </source>
</evidence>
<feature type="transmembrane region" description="Helical" evidence="12">
    <location>
        <begin position="6"/>
        <end position="24"/>
    </location>
</feature>
<dbReference type="PIRSF" id="PIRSF005557">
    <property type="entry name" value="Sialyl_trans"/>
    <property type="match status" value="1"/>
</dbReference>
<name>A0A8J9Z6Z3_BRALA</name>
<keyword evidence="14" id="KW-1185">Reference proteome</keyword>
<evidence type="ECO:0000256" key="3">
    <source>
        <dbReference type="ARBA" id="ARBA00022676"/>
    </source>
</evidence>
<dbReference type="Proteomes" id="UP000838412">
    <property type="component" value="Chromosome 17"/>
</dbReference>
<keyword evidence="6" id="KW-0735">Signal-anchor</keyword>
<dbReference type="InterPro" id="IPR012163">
    <property type="entry name" value="Sialyl_trans"/>
</dbReference>
<dbReference type="PANTHER" id="PTHR11987:SF53">
    <property type="entry name" value="ALPHA-2,8-SIALYLTRANSFERASE 8F-LIKE"/>
    <property type="match status" value="1"/>
</dbReference>
<dbReference type="InterPro" id="IPR038578">
    <property type="entry name" value="GT29-like_sf"/>
</dbReference>
<evidence type="ECO:0000256" key="10">
    <source>
        <dbReference type="ARBA" id="ARBA00023157"/>
    </source>
</evidence>
<keyword evidence="5 12" id="KW-0812">Transmembrane</keyword>
<organism evidence="13 14">
    <name type="scientific">Branchiostoma lanceolatum</name>
    <name type="common">Common lancelet</name>
    <name type="synonym">Amphioxus lanceolatum</name>
    <dbReference type="NCBI Taxonomy" id="7740"/>
    <lineage>
        <taxon>Eukaryota</taxon>
        <taxon>Metazoa</taxon>
        <taxon>Chordata</taxon>
        <taxon>Cephalochordata</taxon>
        <taxon>Leptocardii</taxon>
        <taxon>Amphioxiformes</taxon>
        <taxon>Branchiostomatidae</taxon>
        <taxon>Branchiostoma</taxon>
    </lineage>
</organism>
<comment type="similarity">
    <text evidence="2">Belongs to the glycosyltransferase 29 family.</text>
</comment>
<evidence type="ECO:0000256" key="12">
    <source>
        <dbReference type="SAM" id="Phobius"/>
    </source>
</evidence>
<keyword evidence="10" id="KW-1015">Disulfide bond</keyword>
<evidence type="ECO:0000313" key="14">
    <source>
        <dbReference type="Proteomes" id="UP000838412"/>
    </source>
</evidence>
<comment type="subcellular location">
    <subcellularLocation>
        <location evidence="1">Golgi apparatus membrane</location>
        <topology evidence="1">Single-pass type II membrane protein</topology>
    </subcellularLocation>
</comment>
<gene>
    <name evidence="13" type="primary">ST8SIA5</name>
    <name evidence="13" type="ORF">BLAG_LOCUS10230</name>
</gene>
<keyword evidence="4" id="KW-0808">Transferase</keyword>
<evidence type="ECO:0000256" key="6">
    <source>
        <dbReference type="ARBA" id="ARBA00022968"/>
    </source>
</evidence>
<evidence type="ECO:0000256" key="2">
    <source>
        <dbReference type="ARBA" id="ARBA00006003"/>
    </source>
</evidence>
<evidence type="ECO:0000256" key="1">
    <source>
        <dbReference type="ARBA" id="ARBA00004323"/>
    </source>
</evidence>
<keyword evidence="11" id="KW-0325">Glycoprotein</keyword>
<evidence type="ECO:0000256" key="4">
    <source>
        <dbReference type="ARBA" id="ARBA00022679"/>
    </source>
</evidence>
<evidence type="ECO:0000256" key="7">
    <source>
        <dbReference type="ARBA" id="ARBA00022989"/>
    </source>
</evidence>
<dbReference type="InterPro" id="IPR050943">
    <property type="entry name" value="Glycosyltr_29_Sialyltrsf"/>
</dbReference>
<keyword evidence="3" id="KW-0328">Glycosyltransferase</keyword>
<dbReference type="Pfam" id="PF00777">
    <property type="entry name" value="Glyco_transf_29"/>
    <property type="match status" value="1"/>
</dbReference>
<dbReference type="Gene3D" id="3.90.1480.20">
    <property type="entry name" value="Glycosyl transferase family 29"/>
    <property type="match status" value="1"/>
</dbReference>
<dbReference type="GO" id="GO:0006491">
    <property type="term" value="P:N-glycan processing"/>
    <property type="evidence" value="ECO:0007669"/>
    <property type="project" value="TreeGrafter"/>
</dbReference>
<reference evidence="13" key="1">
    <citation type="submission" date="2022-01" db="EMBL/GenBank/DDBJ databases">
        <authorList>
            <person name="Braso-Vives M."/>
        </authorList>
    </citation>
    <scope>NUCLEOTIDE SEQUENCE</scope>
</reference>
<keyword evidence="9 12" id="KW-0472">Membrane</keyword>
<keyword evidence="8" id="KW-0333">Golgi apparatus</keyword>
<dbReference type="GO" id="GO:0000139">
    <property type="term" value="C:Golgi membrane"/>
    <property type="evidence" value="ECO:0007669"/>
    <property type="project" value="UniProtKB-SubCell"/>
</dbReference>
<evidence type="ECO:0000313" key="13">
    <source>
        <dbReference type="EMBL" id="CAH1248968.1"/>
    </source>
</evidence>
<sequence length="294" mass="33878">MRPILKMYLVLSCFVGLTTVLMLFKLRNTLRQNMLDRMSRVQSVPQFEEAPHAHGDMNYSTNATETEMGKIVSLIERGWTFNHEELMKLRTKLAVIHTRDDFTLTRKNTPLHSVVPFTSDKYKRKRNVTEDLYNTLPQEPPDFQTKRFKNCSVVGSSGILSRSGCGPQIDSSEFIFRFNLPPLVKQYTGDVGKRTDLVTCNRHRLSKRLSKLDSSKDRKLFKGILNGQFPNLSYIWLFPFSVLSDVKNILSFPDILEKIGSPVKAVFSNPRYSIRSKRFWQKNGVKETLMTSGK</sequence>
<dbReference type="GO" id="GO:0003828">
    <property type="term" value="F:alpha-N-acetylneuraminate alpha-2,8-sialyltransferase activity"/>
    <property type="evidence" value="ECO:0007669"/>
    <property type="project" value="TreeGrafter"/>
</dbReference>
<dbReference type="OrthoDB" id="10004062at2759"/>
<dbReference type="GO" id="GO:0009311">
    <property type="term" value="P:oligosaccharide metabolic process"/>
    <property type="evidence" value="ECO:0007669"/>
    <property type="project" value="TreeGrafter"/>
</dbReference>
<proteinExistence type="inferred from homology"/>
<evidence type="ECO:0000256" key="8">
    <source>
        <dbReference type="ARBA" id="ARBA00023034"/>
    </source>
</evidence>
<evidence type="ECO:0000256" key="5">
    <source>
        <dbReference type="ARBA" id="ARBA00022692"/>
    </source>
</evidence>
<dbReference type="EMBL" id="OV696702">
    <property type="protein sequence ID" value="CAH1248968.1"/>
    <property type="molecule type" value="Genomic_DNA"/>
</dbReference>
<accession>A0A8J9Z6Z3</accession>
<evidence type="ECO:0000256" key="11">
    <source>
        <dbReference type="ARBA" id="ARBA00023180"/>
    </source>
</evidence>
<keyword evidence="7 12" id="KW-1133">Transmembrane helix</keyword>
<dbReference type="AlphaFoldDB" id="A0A8J9Z6Z3"/>
<dbReference type="InterPro" id="IPR001675">
    <property type="entry name" value="Glyco_trans_29"/>
</dbReference>
<dbReference type="PANTHER" id="PTHR11987">
    <property type="entry name" value="ALPHA-2,8-SIALYLTRANSFERASE"/>
    <property type="match status" value="1"/>
</dbReference>